<sequence>MWPNGNCLQIEHASSPRPLHPSFKDSNWRPLPQDVFKQNSYNRKKQKYFHKGGAKPFHPTCKEGLQGNEIKDKMKKKKDGVKGESIQEALEVVMVIFQMTMIHVLN</sequence>
<reference evidence="2 3" key="1">
    <citation type="submission" date="2018-10" db="EMBL/GenBank/DDBJ databases">
        <title>A high-quality apple genome assembly.</title>
        <authorList>
            <person name="Hu J."/>
        </authorList>
    </citation>
    <scope>NUCLEOTIDE SEQUENCE [LARGE SCALE GENOMIC DNA]</scope>
    <source>
        <strain evidence="3">cv. HFTH1</strain>
        <tissue evidence="2">Young leaf</tissue>
    </source>
</reference>
<name>A0A498I7J4_MALDO</name>
<gene>
    <name evidence="2" type="ORF">DVH24_001672</name>
</gene>
<keyword evidence="3" id="KW-1185">Reference proteome</keyword>
<feature type="region of interest" description="Disordered" evidence="1">
    <location>
        <begin position="1"/>
        <end position="27"/>
    </location>
</feature>
<comment type="caution">
    <text evidence="2">The sequence shown here is derived from an EMBL/GenBank/DDBJ whole genome shotgun (WGS) entry which is preliminary data.</text>
</comment>
<accession>A0A498I7J4</accession>
<evidence type="ECO:0000313" key="3">
    <source>
        <dbReference type="Proteomes" id="UP000290289"/>
    </source>
</evidence>
<protein>
    <submittedName>
        <fullName evidence="2">Uncharacterized protein</fullName>
    </submittedName>
</protein>
<dbReference type="Proteomes" id="UP000290289">
    <property type="component" value="Chromosome 13"/>
</dbReference>
<evidence type="ECO:0000256" key="1">
    <source>
        <dbReference type="SAM" id="MobiDB-lite"/>
    </source>
</evidence>
<organism evidence="2 3">
    <name type="scientific">Malus domestica</name>
    <name type="common">Apple</name>
    <name type="synonym">Pyrus malus</name>
    <dbReference type="NCBI Taxonomy" id="3750"/>
    <lineage>
        <taxon>Eukaryota</taxon>
        <taxon>Viridiplantae</taxon>
        <taxon>Streptophyta</taxon>
        <taxon>Embryophyta</taxon>
        <taxon>Tracheophyta</taxon>
        <taxon>Spermatophyta</taxon>
        <taxon>Magnoliopsida</taxon>
        <taxon>eudicotyledons</taxon>
        <taxon>Gunneridae</taxon>
        <taxon>Pentapetalae</taxon>
        <taxon>rosids</taxon>
        <taxon>fabids</taxon>
        <taxon>Rosales</taxon>
        <taxon>Rosaceae</taxon>
        <taxon>Amygdaloideae</taxon>
        <taxon>Maleae</taxon>
        <taxon>Malus</taxon>
    </lineage>
</organism>
<proteinExistence type="predicted"/>
<dbReference type="AlphaFoldDB" id="A0A498I7J4"/>
<evidence type="ECO:0000313" key="2">
    <source>
        <dbReference type="EMBL" id="RXH78154.1"/>
    </source>
</evidence>
<dbReference type="EMBL" id="RDQH01000339">
    <property type="protein sequence ID" value="RXH78154.1"/>
    <property type="molecule type" value="Genomic_DNA"/>
</dbReference>